<dbReference type="NCBIfam" id="TIGR00815">
    <property type="entry name" value="sulP"/>
    <property type="match status" value="1"/>
</dbReference>
<evidence type="ECO:0000313" key="7">
    <source>
        <dbReference type="Ensembl" id="ENSACLP00000082021.1"/>
    </source>
</evidence>
<feature type="transmembrane region" description="Helical" evidence="5">
    <location>
        <begin position="260"/>
        <end position="282"/>
    </location>
</feature>
<reference evidence="7" key="3">
    <citation type="submission" date="2025-08" db="UniProtKB">
        <authorList>
            <consortium name="Ensembl"/>
        </authorList>
    </citation>
    <scope>IDENTIFICATION</scope>
</reference>
<dbReference type="GO" id="GO:0008271">
    <property type="term" value="F:secondary active sulfate transmembrane transporter activity"/>
    <property type="evidence" value="ECO:0007669"/>
    <property type="project" value="InterPro"/>
</dbReference>
<feature type="transmembrane region" description="Helical" evidence="5">
    <location>
        <begin position="351"/>
        <end position="370"/>
    </location>
</feature>
<name>A0AAX7W083_ASTCA</name>
<dbReference type="GO" id="GO:0016020">
    <property type="term" value="C:membrane"/>
    <property type="evidence" value="ECO:0007669"/>
    <property type="project" value="UniProtKB-SubCell"/>
</dbReference>
<evidence type="ECO:0000256" key="5">
    <source>
        <dbReference type="SAM" id="Phobius"/>
    </source>
</evidence>
<dbReference type="Proteomes" id="UP000265100">
    <property type="component" value="Chromosome 20"/>
</dbReference>
<evidence type="ECO:0000313" key="8">
    <source>
        <dbReference type="Proteomes" id="UP000265100"/>
    </source>
</evidence>
<protein>
    <recommendedName>
        <fullName evidence="6">SLC26A/SulP transporter domain-containing protein</fullName>
    </recommendedName>
</protein>
<organism evidence="7 8">
    <name type="scientific">Astatotilapia calliptera</name>
    <name type="common">Eastern happy</name>
    <name type="synonym">Chromis callipterus</name>
    <dbReference type="NCBI Taxonomy" id="8154"/>
    <lineage>
        <taxon>Eukaryota</taxon>
        <taxon>Metazoa</taxon>
        <taxon>Chordata</taxon>
        <taxon>Craniata</taxon>
        <taxon>Vertebrata</taxon>
        <taxon>Euteleostomi</taxon>
        <taxon>Actinopterygii</taxon>
        <taxon>Neopterygii</taxon>
        <taxon>Teleostei</taxon>
        <taxon>Neoteleostei</taxon>
        <taxon>Acanthomorphata</taxon>
        <taxon>Ovalentaria</taxon>
        <taxon>Cichlomorphae</taxon>
        <taxon>Cichliformes</taxon>
        <taxon>Cichlidae</taxon>
        <taxon>African cichlids</taxon>
        <taxon>Pseudocrenilabrinae</taxon>
        <taxon>Haplochromini</taxon>
        <taxon>Astatotilapia</taxon>
    </lineage>
</organism>
<dbReference type="AlphaFoldDB" id="A0AAX7W083"/>
<feature type="transmembrane region" description="Helical" evidence="5">
    <location>
        <begin position="483"/>
        <end position="508"/>
    </location>
</feature>
<reference evidence="8" key="2">
    <citation type="submission" date="2023-03" db="EMBL/GenBank/DDBJ databases">
        <authorList>
            <consortium name="Wellcome Sanger Institute Data Sharing"/>
        </authorList>
    </citation>
    <scope>NUCLEOTIDE SEQUENCE [LARGE SCALE GENOMIC DNA]</scope>
</reference>
<dbReference type="Gene3D" id="3.30.750.24">
    <property type="entry name" value="STAS domain"/>
    <property type="match status" value="1"/>
</dbReference>
<dbReference type="PROSITE" id="PS01130">
    <property type="entry name" value="SLC26A"/>
    <property type="match status" value="1"/>
</dbReference>
<evidence type="ECO:0000256" key="4">
    <source>
        <dbReference type="ARBA" id="ARBA00023136"/>
    </source>
</evidence>
<feature type="transmembrane region" description="Helical" evidence="5">
    <location>
        <begin position="382"/>
        <end position="401"/>
    </location>
</feature>
<feature type="domain" description="SLC26A/SulP transporter" evidence="6">
    <location>
        <begin position="87"/>
        <end position="482"/>
    </location>
</feature>
<dbReference type="InterPro" id="IPR001902">
    <property type="entry name" value="SLC26A/SulP_fam"/>
</dbReference>
<proteinExistence type="predicted"/>
<reference evidence="7 8" key="1">
    <citation type="submission" date="2018-05" db="EMBL/GenBank/DDBJ databases">
        <authorList>
            <person name="Datahose"/>
        </authorList>
    </citation>
    <scope>NUCLEOTIDE SEQUENCE</scope>
</reference>
<comment type="subcellular location">
    <subcellularLocation>
        <location evidence="1">Membrane</location>
        <topology evidence="1">Multi-pass membrane protein</topology>
    </subcellularLocation>
</comment>
<feature type="transmembrane region" description="Helical" evidence="5">
    <location>
        <begin position="106"/>
        <end position="131"/>
    </location>
</feature>
<evidence type="ECO:0000256" key="3">
    <source>
        <dbReference type="ARBA" id="ARBA00022989"/>
    </source>
</evidence>
<gene>
    <name evidence="7" type="primary">SLC26A6</name>
</gene>
<dbReference type="InterPro" id="IPR018045">
    <property type="entry name" value="S04_transporter_CS"/>
</dbReference>
<dbReference type="InterPro" id="IPR036513">
    <property type="entry name" value="STAS_dom_sf"/>
</dbReference>
<evidence type="ECO:0000256" key="2">
    <source>
        <dbReference type="ARBA" id="ARBA00022692"/>
    </source>
</evidence>
<dbReference type="Ensembl" id="ENSACLT00000053456.1">
    <property type="protein sequence ID" value="ENSACLP00000082021.1"/>
    <property type="gene ID" value="ENSACLG00000019374.2"/>
</dbReference>
<dbReference type="InterPro" id="IPR011547">
    <property type="entry name" value="SLC26A/SulP_dom"/>
</dbReference>
<feature type="transmembrane region" description="Helical" evidence="5">
    <location>
        <begin position="421"/>
        <end position="439"/>
    </location>
</feature>
<dbReference type="PANTHER" id="PTHR11814">
    <property type="entry name" value="SULFATE TRANSPORTER"/>
    <property type="match status" value="1"/>
</dbReference>
<keyword evidence="8" id="KW-1185">Reference proteome</keyword>
<evidence type="ECO:0000256" key="1">
    <source>
        <dbReference type="ARBA" id="ARBA00004141"/>
    </source>
</evidence>
<accession>A0AAX7W083</accession>
<dbReference type="GeneTree" id="ENSGT01150000286960"/>
<keyword evidence="2 5" id="KW-0812">Transmembrane</keyword>
<feature type="transmembrane region" description="Helical" evidence="5">
    <location>
        <begin position="186"/>
        <end position="213"/>
    </location>
</feature>
<keyword evidence="3 5" id="KW-1133">Transmembrane helix</keyword>
<reference evidence="7" key="4">
    <citation type="submission" date="2025-09" db="UniProtKB">
        <authorList>
            <consortium name="Ensembl"/>
        </authorList>
    </citation>
    <scope>IDENTIFICATION</scope>
</reference>
<sequence length="642" mass="70950">HAKAILRYESHFTLLLKRLHWSTLRLRYFKLIPEVFSFKYHFLHLFLPSADTKHIRCSGHQMKSCLLGTVPILSWLPRYPIRENALGDLISGISVGIMQLPQGMAYALLASVPPVFGLYSSFYPVLIYFIFGTSKHISVGTYAVMSVMIGGVTERLAPDSKFMTWDNVTNTSIIDTVARDDERVRVAAAVTFVSGLFQILLGLVQFGFVVTYLSEPLVRGYTTGAAIHVIVSQLKYTFGVNPVRHNGPLSLIYTVLEICYLLPQSNIGTLVTSVITILGLIAAKELNAFLGKKIPVPIPVELIIVIATVISWQFYLQQEYGVDVVGVIPSGLQPPVFPDTSVFGQVIGDGFALSVVGYGIAISLGRIFALKYGYKVDSNQELVALGLSNSIGGIFQCFTVSCSMSRTMVQESAGGKTQVAGALSAVVILFITLWIGSLFEDLPKAVLAAIIHVNLHSMMKQFLDIPALWKTNRVDMLVWVATFILTLLLNPDIGLAASIGFSLLTVIFRTQLPKYSILGQVPETDIYKPLDEYHQVRQVPGILIFRSSATLYFANAEMYQETLNSKRLQVCLQGETDSGAFVTPVLTRSREMYDYSLRVLTGTNEAHEPCCYRIVTAPTSDVIQHKVPHRKAPAIKPRTLLL</sequence>
<dbReference type="Pfam" id="PF00916">
    <property type="entry name" value="Sulfate_transp"/>
    <property type="match status" value="1"/>
</dbReference>
<evidence type="ECO:0000259" key="6">
    <source>
        <dbReference type="Pfam" id="PF00916"/>
    </source>
</evidence>
<feature type="transmembrane region" description="Helical" evidence="5">
    <location>
        <begin position="294"/>
        <end position="315"/>
    </location>
</feature>
<keyword evidence="4 5" id="KW-0472">Membrane</keyword>